<comment type="caution">
    <text evidence="13">The sequence shown here is derived from an EMBL/GenBank/DDBJ whole genome shotgun (WGS) entry which is preliminary data.</text>
</comment>
<dbReference type="NCBIfam" id="TIGR01297">
    <property type="entry name" value="CDF"/>
    <property type="match status" value="1"/>
</dbReference>
<accession>A0A094ISJ3</accession>
<dbReference type="Proteomes" id="UP000054363">
    <property type="component" value="Unassembled WGS sequence"/>
</dbReference>
<dbReference type="InterPro" id="IPR058533">
    <property type="entry name" value="Cation_efflux_TM"/>
</dbReference>
<comment type="similarity">
    <text evidence="2">Belongs to the cation diffusion facilitator (CDF) transporter (TC 2.A.4) family. FieF subfamily.</text>
</comment>
<feature type="domain" description="Cation efflux protein transmembrane" evidence="11">
    <location>
        <begin position="7"/>
        <end position="198"/>
    </location>
</feature>
<dbReference type="eggNOG" id="COG0053">
    <property type="taxonomic scope" value="Bacteria"/>
</dbReference>
<reference evidence="13 14" key="1">
    <citation type="submission" date="2014-06" db="EMBL/GenBank/DDBJ databases">
        <title>The draft genome sequence of Idiomarina salinarum ISL-52.</title>
        <authorList>
            <person name="Du J."/>
            <person name="Shao Z."/>
        </authorList>
    </citation>
    <scope>NUCLEOTIDE SEQUENCE [LARGE SCALE GENOMIC DNA]</scope>
    <source>
        <strain evidence="13 14">ISL-52</strain>
    </source>
</reference>
<gene>
    <name evidence="13" type="primary">fieF</name>
    <name evidence="13" type="ORF">IDSA_09035</name>
</gene>
<feature type="transmembrane region" description="Helical" evidence="10">
    <location>
        <begin position="174"/>
        <end position="194"/>
    </location>
</feature>
<dbReference type="InterPro" id="IPR036837">
    <property type="entry name" value="Cation_efflux_CTD_sf"/>
</dbReference>
<keyword evidence="5" id="KW-0408">Iron</keyword>
<keyword evidence="4" id="KW-1003">Cell membrane</keyword>
<feature type="transmembrane region" description="Helical" evidence="10">
    <location>
        <begin position="7"/>
        <end position="25"/>
    </location>
</feature>
<dbReference type="GO" id="GO:0015341">
    <property type="term" value="F:zinc efflux antiporter activity"/>
    <property type="evidence" value="ECO:0007669"/>
    <property type="project" value="TreeGrafter"/>
</dbReference>
<evidence type="ECO:0000256" key="5">
    <source>
        <dbReference type="ARBA" id="ARBA00022496"/>
    </source>
</evidence>
<feature type="domain" description="Cation efflux protein cytoplasmic" evidence="12">
    <location>
        <begin position="202"/>
        <end position="278"/>
    </location>
</feature>
<evidence type="ECO:0000259" key="12">
    <source>
        <dbReference type="Pfam" id="PF16916"/>
    </source>
</evidence>
<dbReference type="PANTHER" id="PTHR43840:SF41">
    <property type="entry name" value="CATION-EFFLUX PUMP FIEF"/>
    <property type="match status" value="1"/>
</dbReference>
<dbReference type="FunFam" id="3.30.70.1350:FF:000002">
    <property type="entry name" value="Ferrous-iron efflux pump FieF"/>
    <property type="match status" value="1"/>
</dbReference>
<keyword evidence="3" id="KW-0813">Transport</keyword>
<keyword evidence="7" id="KW-0862">Zinc</keyword>
<keyword evidence="8 10" id="KW-1133">Transmembrane helix</keyword>
<dbReference type="GO" id="GO:0006882">
    <property type="term" value="P:intracellular zinc ion homeostasis"/>
    <property type="evidence" value="ECO:0007669"/>
    <property type="project" value="TreeGrafter"/>
</dbReference>
<feature type="transmembrane region" description="Helical" evidence="10">
    <location>
        <begin position="150"/>
        <end position="168"/>
    </location>
</feature>
<feature type="transmembrane region" description="Helical" evidence="10">
    <location>
        <begin position="108"/>
        <end position="129"/>
    </location>
</feature>
<keyword evidence="7" id="KW-0406">Ion transport</keyword>
<dbReference type="Gene3D" id="1.20.1510.10">
    <property type="entry name" value="Cation efflux protein transmembrane domain"/>
    <property type="match status" value="1"/>
</dbReference>
<evidence type="ECO:0000259" key="11">
    <source>
        <dbReference type="Pfam" id="PF01545"/>
    </source>
</evidence>
<dbReference type="InterPro" id="IPR027470">
    <property type="entry name" value="Cation_efflux_CTD"/>
</dbReference>
<proteinExistence type="inferred from homology"/>
<evidence type="ECO:0000256" key="3">
    <source>
        <dbReference type="ARBA" id="ARBA00022448"/>
    </source>
</evidence>
<dbReference type="PANTHER" id="PTHR43840">
    <property type="entry name" value="MITOCHONDRIAL METAL TRANSPORTER 1-RELATED"/>
    <property type="match status" value="1"/>
</dbReference>
<dbReference type="STRING" id="435908.IDSA_09035"/>
<dbReference type="GO" id="GO:0015093">
    <property type="term" value="F:ferrous iron transmembrane transporter activity"/>
    <property type="evidence" value="ECO:0007669"/>
    <property type="project" value="TreeGrafter"/>
</dbReference>
<evidence type="ECO:0000256" key="6">
    <source>
        <dbReference type="ARBA" id="ARBA00022692"/>
    </source>
</evidence>
<evidence type="ECO:0000256" key="2">
    <source>
        <dbReference type="ARBA" id="ARBA00010212"/>
    </source>
</evidence>
<evidence type="ECO:0000256" key="7">
    <source>
        <dbReference type="ARBA" id="ARBA00022906"/>
    </source>
</evidence>
<organism evidence="13 14">
    <name type="scientific">Pseudidiomarina salinarum</name>
    <dbReference type="NCBI Taxonomy" id="435908"/>
    <lineage>
        <taxon>Bacteria</taxon>
        <taxon>Pseudomonadati</taxon>
        <taxon>Pseudomonadota</taxon>
        <taxon>Gammaproteobacteria</taxon>
        <taxon>Alteromonadales</taxon>
        <taxon>Idiomarinaceae</taxon>
        <taxon>Pseudidiomarina</taxon>
    </lineage>
</organism>
<evidence type="ECO:0000256" key="8">
    <source>
        <dbReference type="ARBA" id="ARBA00022989"/>
    </source>
</evidence>
<dbReference type="GO" id="GO:0015086">
    <property type="term" value="F:cadmium ion transmembrane transporter activity"/>
    <property type="evidence" value="ECO:0007669"/>
    <property type="project" value="TreeGrafter"/>
</dbReference>
<protein>
    <submittedName>
        <fullName evidence="13">Ferrous iron transporter</fullName>
    </submittedName>
</protein>
<evidence type="ECO:0000256" key="1">
    <source>
        <dbReference type="ARBA" id="ARBA00004651"/>
    </source>
</evidence>
<dbReference type="GO" id="GO:0005886">
    <property type="term" value="C:plasma membrane"/>
    <property type="evidence" value="ECO:0007669"/>
    <property type="project" value="UniProtKB-SubCell"/>
</dbReference>
<evidence type="ECO:0000313" key="14">
    <source>
        <dbReference type="Proteomes" id="UP000054363"/>
    </source>
</evidence>
<dbReference type="InterPro" id="IPR002524">
    <property type="entry name" value="Cation_efflux"/>
</dbReference>
<dbReference type="InterPro" id="IPR027469">
    <property type="entry name" value="Cation_efflux_TMD_sf"/>
</dbReference>
<dbReference type="Gene3D" id="3.30.70.1350">
    <property type="entry name" value="Cation efflux protein, cytoplasmic domain"/>
    <property type="match status" value="1"/>
</dbReference>
<dbReference type="InterPro" id="IPR050291">
    <property type="entry name" value="CDF_Transporter"/>
</dbReference>
<keyword evidence="7" id="KW-0864">Zinc transport</keyword>
<dbReference type="SUPFAM" id="SSF160240">
    <property type="entry name" value="Cation efflux protein cytoplasmic domain-like"/>
    <property type="match status" value="1"/>
</dbReference>
<name>A0A094ISJ3_9GAMM</name>
<keyword evidence="5" id="KW-0410">Iron transport</keyword>
<evidence type="ECO:0000256" key="4">
    <source>
        <dbReference type="ARBA" id="ARBA00022475"/>
    </source>
</evidence>
<evidence type="ECO:0000256" key="9">
    <source>
        <dbReference type="ARBA" id="ARBA00023136"/>
    </source>
</evidence>
<keyword evidence="14" id="KW-1185">Reference proteome</keyword>
<evidence type="ECO:0000313" key="13">
    <source>
        <dbReference type="EMBL" id="KFZ30660.1"/>
    </source>
</evidence>
<keyword evidence="6 10" id="KW-0812">Transmembrane</keyword>
<feature type="transmembrane region" description="Helical" evidence="10">
    <location>
        <begin position="73"/>
        <end position="93"/>
    </location>
</feature>
<keyword evidence="9 10" id="KW-0472">Membrane</keyword>
<feature type="transmembrane region" description="Helical" evidence="10">
    <location>
        <begin position="31"/>
        <end position="52"/>
    </location>
</feature>
<dbReference type="Pfam" id="PF01545">
    <property type="entry name" value="Cation_efflux"/>
    <property type="match status" value="1"/>
</dbReference>
<dbReference type="AlphaFoldDB" id="A0A094ISJ3"/>
<dbReference type="SUPFAM" id="SSF161111">
    <property type="entry name" value="Cation efflux protein transmembrane domain-like"/>
    <property type="match status" value="1"/>
</dbReference>
<dbReference type="Pfam" id="PF16916">
    <property type="entry name" value="ZT_dimer"/>
    <property type="match status" value="1"/>
</dbReference>
<evidence type="ECO:0000256" key="10">
    <source>
        <dbReference type="SAM" id="Phobius"/>
    </source>
</evidence>
<sequence>MKLATRASVSVALTLILVKLGAWFMTNSASMLASLTDSLLDSVASLFTFFAVRYAVVPADKEHRFGHGKAECMAALMQSALIIGSATLLLFHSAEQWVEGEAVQQPEIGIYVSIFAIALTLALVLLQRIAVKHTQSSAIAADALHFKSDLLLNSSVIAALLLSAYGWYWVDSLFAVLIAIYLGVGAVRIGWGAFQSLMDRELPDDEKERIVKTIKETPGILGLHNLRTRGAGPTRFIQCHVELDDDLSLRAAHDIADHAERRVRDLFEDTDVIIHMDPASVVRDK</sequence>
<dbReference type="EMBL" id="JPER01000004">
    <property type="protein sequence ID" value="KFZ30660.1"/>
    <property type="molecule type" value="Genomic_DNA"/>
</dbReference>
<comment type="subcellular location">
    <subcellularLocation>
        <location evidence="1">Cell membrane</location>
        <topology evidence="1">Multi-pass membrane protein</topology>
    </subcellularLocation>
</comment>